<dbReference type="EMBL" id="DACSWI010000005">
    <property type="protein sequence ID" value="HAT3809252.1"/>
    <property type="molecule type" value="Genomic_DNA"/>
</dbReference>
<gene>
    <name evidence="1" type="ORF">I8608_002110</name>
</gene>
<accession>A0AAN5MHF3</accession>
<protein>
    <submittedName>
        <fullName evidence="1">Uncharacterized protein</fullName>
    </submittedName>
</protein>
<organism evidence="1 2">
    <name type="scientific">Morganella morganii</name>
    <name type="common">Proteus morganii</name>
    <dbReference type="NCBI Taxonomy" id="582"/>
    <lineage>
        <taxon>Bacteria</taxon>
        <taxon>Pseudomonadati</taxon>
        <taxon>Pseudomonadota</taxon>
        <taxon>Gammaproteobacteria</taxon>
        <taxon>Enterobacterales</taxon>
        <taxon>Morganellaceae</taxon>
        <taxon>Morganella</taxon>
    </lineage>
</organism>
<evidence type="ECO:0000313" key="2">
    <source>
        <dbReference type="Proteomes" id="UP000865968"/>
    </source>
</evidence>
<proteinExistence type="predicted"/>
<comment type="caution">
    <text evidence="1">The sequence shown here is derived from an EMBL/GenBank/DDBJ whole genome shotgun (WGS) entry which is preliminary data.</text>
</comment>
<reference evidence="1" key="1">
    <citation type="journal article" date="2018" name="Genome Biol.">
        <title>SKESA: strategic k-mer extension for scrupulous assemblies.</title>
        <authorList>
            <person name="Souvorov A."/>
            <person name="Agarwala R."/>
            <person name="Lipman D.J."/>
        </authorList>
    </citation>
    <scope>NUCLEOTIDE SEQUENCE</scope>
    <source>
        <strain evidence="1">Morganella morganii ARLG-3209</strain>
    </source>
</reference>
<name>A0AAN5MHF3_MORMO</name>
<sequence>MEKGKLIELIKKIQRSEGNEEDADNDIELLCNSVNDPQAVSYIFYDDNLSAEDIAEKILSYKTINL</sequence>
<evidence type="ECO:0000313" key="1">
    <source>
        <dbReference type="EMBL" id="HAT3809252.1"/>
    </source>
</evidence>
<dbReference type="AlphaFoldDB" id="A0AAN5MHF3"/>
<reference evidence="1" key="2">
    <citation type="submission" date="2020-10" db="EMBL/GenBank/DDBJ databases">
        <authorList>
            <consortium name="NCBI Pathogen Detection Project"/>
        </authorList>
    </citation>
    <scope>NUCLEOTIDE SEQUENCE</scope>
    <source>
        <strain evidence="1">Morganella morganii ARLG-3209</strain>
    </source>
</reference>
<dbReference type="Proteomes" id="UP000865968">
    <property type="component" value="Unassembled WGS sequence"/>
</dbReference>